<evidence type="ECO:0000313" key="2">
    <source>
        <dbReference type="Proteomes" id="UP000274556"/>
    </source>
</evidence>
<sequence>MDNTFVDEENWTCVVDSVYDKKTTAKTWACFTRPTSWELTRAKCSNNEANRALCPESARH</sequence>
<proteinExistence type="predicted"/>
<dbReference type="AlphaFoldDB" id="A0A495V7D7"/>
<evidence type="ECO:0000313" key="1">
    <source>
        <dbReference type="EMBL" id="RKT44435.1"/>
    </source>
</evidence>
<comment type="caution">
    <text evidence="1">The sequence shown here is derived from an EMBL/GenBank/DDBJ whole genome shotgun (WGS) entry which is preliminary data.</text>
</comment>
<dbReference type="EMBL" id="RBXL01000001">
    <property type="protein sequence ID" value="RKT44435.1"/>
    <property type="molecule type" value="Genomic_DNA"/>
</dbReference>
<dbReference type="Proteomes" id="UP000274556">
    <property type="component" value="Unassembled WGS sequence"/>
</dbReference>
<gene>
    <name evidence="1" type="ORF">BDD21_1817</name>
</gene>
<keyword evidence="2" id="KW-1185">Reference proteome</keyword>
<organism evidence="1 2">
    <name type="scientific">Thiocapsa rosea</name>
    <dbReference type="NCBI Taxonomy" id="69360"/>
    <lineage>
        <taxon>Bacteria</taxon>
        <taxon>Pseudomonadati</taxon>
        <taxon>Pseudomonadota</taxon>
        <taxon>Gammaproteobacteria</taxon>
        <taxon>Chromatiales</taxon>
        <taxon>Chromatiaceae</taxon>
        <taxon>Thiocapsa</taxon>
    </lineage>
</organism>
<protein>
    <submittedName>
        <fullName evidence="1">Uncharacterized protein</fullName>
    </submittedName>
</protein>
<accession>A0A495V7D7</accession>
<name>A0A495V7D7_9GAMM</name>
<reference evidence="1 2" key="1">
    <citation type="submission" date="2018-10" db="EMBL/GenBank/DDBJ databases">
        <title>Genomic Encyclopedia of Archaeal and Bacterial Type Strains, Phase II (KMG-II): from individual species to whole genera.</title>
        <authorList>
            <person name="Goeker M."/>
        </authorList>
    </citation>
    <scope>NUCLEOTIDE SEQUENCE [LARGE SCALE GENOMIC DNA]</scope>
    <source>
        <strain evidence="1 2">DSM 235</strain>
    </source>
</reference>